<accession>A0ABP8MPZ0</accession>
<evidence type="ECO:0000313" key="2">
    <source>
        <dbReference type="EMBL" id="GAA4452743.1"/>
    </source>
</evidence>
<protein>
    <submittedName>
        <fullName evidence="2">Uncharacterized protein</fullName>
    </submittedName>
</protein>
<sequence length="77" mass="8277">MRAINIERYACGRMRLVGSVIDRAAIKTLLLRDSTLHLLALDRLVSEGGSGGSDAGDSAMGNRNMGGSRHYSREQTA</sequence>
<comment type="caution">
    <text evidence="2">The sequence shown here is derived from an EMBL/GenBank/DDBJ whole genome shotgun (WGS) entry which is preliminary data.</text>
</comment>
<evidence type="ECO:0000313" key="3">
    <source>
        <dbReference type="Proteomes" id="UP001500840"/>
    </source>
</evidence>
<dbReference type="EMBL" id="BAABGA010000029">
    <property type="protein sequence ID" value="GAA4452743.1"/>
    <property type="molecule type" value="Genomic_DNA"/>
</dbReference>
<dbReference type="Proteomes" id="UP001500840">
    <property type="component" value="Unassembled WGS sequence"/>
</dbReference>
<evidence type="ECO:0000256" key="1">
    <source>
        <dbReference type="SAM" id="MobiDB-lite"/>
    </source>
</evidence>
<proteinExistence type="predicted"/>
<name>A0ABP8MPZ0_9BACT</name>
<reference evidence="3" key="1">
    <citation type="journal article" date="2019" name="Int. J. Syst. Evol. Microbiol.">
        <title>The Global Catalogue of Microorganisms (GCM) 10K type strain sequencing project: providing services to taxonomists for standard genome sequencing and annotation.</title>
        <authorList>
            <consortium name="The Broad Institute Genomics Platform"/>
            <consortium name="The Broad Institute Genome Sequencing Center for Infectious Disease"/>
            <person name="Wu L."/>
            <person name="Ma J."/>
        </authorList>
    </citation>
    <scope>NUCLEOTIDE SEQUENCE [LARGE SCALE GENOMIC DNA]</scope>
    <source>
        <strain evidence="3">JCM 17759</strain>
    </source>
</reference>
<keyword evidence="3" id="KW-1185">Reference proteome</keyword>
<gene>
    <name evidence="2" type="ORF">GCM10023156_22610</name>
</gene>
<feature type="region of interest" description="Disordered" evidence="1">
    <location>
        <begin position="47"/>
        <end position="77"/>
    </location>
</feature>
<organism evidence="2 3">
    <name type="scientific">Novipirellula rosea</name>
    <dbReference type="NCBI Taxonomy" id="1031540"/>
    <lineage>
        <taxon>Bacteria</taxon>
        <taxon>Pseudomonadati</taxon>
        <taxon>Planctomycetota</taxon>
        <taxon>Planctomycetia</taxon>
        <taxon>Pirellulales</taxon>
        <taxon>Pirellulaceae</taxon>
        <taxon>Novipirellula</taxon>
    </lineage>
</organism>